<evidence type="ECO:0000256" key="3">
    <source>
        <dbReference type="ARBA" id="ARBA00022475"/>
    </source>
</evidence>
<feature type="transmembrane region" description="Helical" evidence="7">
    <location>
        <begin position="238"/>
        <end position="258"/>
    </location>
</feature>
<keyword evidence="10" id="KW-1185">Reference proteome</keyword>
<evidence type="ECO:0000256" key="6">
    <source>
        <dbReference type="ARBA" id="ARBA00023136"/>
    </source>
</evidence>
<evidence type="ECO:0000256" key="5">
    <source>
        <dbReference type="ARBA" id="ARBA00022989"/>
    </source>
</evidence>
<dbReference type="EMBL" id="VCIW01000001">
    <property type="protein sequence ID" value="TLS54219.1"/>
    <property type="molecule type" value="Genomic_DNA"/>
</dbReference>
<accession>A0A5R9GG93</accession>
<proteinExistence type="inferred from homology"/>
<dbReference type="PANTHER" id="PTHR43744">
    <property type="entry name" value="ABC TRANSPORTER PERMEASE PROTEIN MG189-RELATED-RELATED"/>
    <property type="match status" value="1"/>
</dbReference>
<gene>
    <name evidence="9" type="ORF">FE782_02415</name>
</gene>
<dbReference type="Gene3D" id="1.10.3720.10">
    <property type="entry name" value="MetI-like"/>
    <property type="match status" value="1"/>
</dbReference>
<evidence type="ECO:0000256" key="2">
    <source>
        <dbReference type="ARBA" id="ARBA00022448"/>
    </source>
</evidence>
<evidence type="ECO:0000313" key="10">
    <source>
        <dbReference type="Proteomes" id="UP000309676"/>
    </source>
</evidence>
<dbReference type="PROSITE" id="PS50928">
    <property type="entry name" value="ABC_TM1"/>
    <property type="match status" value="1"/>
</dbReference>
<comment type="similarity">
    <text evidence="7">Belongs to the binding-protein-dependent transport system permease family.</text>
</comment>
<feature type="transmembrane region" description="Helical" evidence="7">
    <location>
        <begin position="103"/>
        <end position="126"/>
    </location>
</feature>
<feature type="domain" description="ABC transmembrane type-1" evidence="8">
    <location>
        <begin position="68"/>
        <end position="258"/>
    </location>
</feature>
<organism evidence="9 10">
    <name type="scientific">Paenibacillus antri</name>
    <dbReference type="NCBI Taxonomy" id="2582848"/>
    <lineage>
        <taxon>Bacteria</taxon>
        <taxon>Bacillati</taxon>
        <taxon>Bacillota</taxon>
        <taxon>Bacilli</taxon>
        <taxon>Bacillales</taxon>
        <taxon>Paenibacillaceae</taxon>
        <taxon>Paenibacillus</taxon>
    </lineage>
</organism>
<reference evidence="9 10" key="1">
    <citation type="submission" date="2019-05" db="EMBL/GenBank/DDBJ databases">
        <authorList>
            <person name="Narsing Rao M.P."/>
            <person name="Li W.J."/>
        </authorList>
    </citation>
    <scope>NUCLEOTIDE SEQUENCE [LARGE SCALE GENOMIC DNA]</scope>
    <source>
        <strain evidence="9 10">SYSU_K30003</strain>
    </source>
</reference>
<feature type="transmembrane region" description="Helical" evidence="7">
    <location>
        <begin position="7"/>
        <end position="28"/>
    </location>
</feature>
<dbReference type="CDD" id="cd06261">
    <property type="entry name" value="TM_PBP2"/>
    <property type="match status" value="1"/>
</dbReference>
<keyword evidence="3" id="KW-1003">Cell membrane</keyword>
<dbReference type="AlphaFoldDB" id="A0A5R9GG93"/>
<dbReference type="OrthoDB" id="9771544at2"/>
<sequence length="273" mass="30184">MKAIGRIALYVSITIFFLLSIFPFYWMFVIGSRTTADTNRFPPALAPGGLYIENITKVFNEIPFFLALWNTIMVASLVTASTLFFGSLAAFAFSKLKFRGSSWLFGFIVATLMIPGQLGLVPTYIIMSNLGWINDLKAVIVPGLVGAFGIFWLKQYIDSTVHNELIESARMDGCTNFQTYSRIALPTIRPALASLGILTFMGVWNDFLWPSVVLKDAEIQTIQIALRNLNRVYYRDNAMIMAGTFLATLPLLAAAIAFSKQFIAGLTQGAVKG</sequence>
<evidence type="ECO:0000256" key="7">
    <source>
        <dbReference type="RuleBase" id="RU363032"/>
    </source>
</evidence>
<feature type="transmembrane region" description="Helical" evidence="7">
    <location>
        <begin position="67"/>
        <end position="91"/>
    </location>
</feature>
<name>A0A5R9GG93_9BACL</name>
<dbReference type="InterPro" id="IPR000515">
    <property type="entry name" value="MetI-like"/>
</dbReference>
<keyword evidence="2 7" id="KW-0813">Transport</keyword>
<protein>
    <submittedName>
        <fullName evidence="9">Carbohydrate ABC transporter permease</fullName>
    </submittedName>
</protein>
<keyword evidence="4 7" id="KW-0812">Transmembrane</keyword>
<dbReference type="Pfam" id="PF00528">
    <property type="entry name" value="BPD_transp_1"/>
    <property type="match status" value="1"/>
</dbReference>
<comment type="subcellular location">
    <subcellularLocation>
        <location evidence="1 7">Cell membrane</location>
        <topology evidence="1 7">Multi-pass membrane protein</topology>
    </subcellularLocation>
</comment>
<comment type="caution">
    <text evidence="9">The sequence shown here is derived from an EMBL/GenBank/DDBJ whole genome shotgun (WGS) entry which is preliminary data.</text>
</comment>
<keyword evidence="6 7" id="KW-0472">Membrane</keyword>
<dbReference type="PANTHER" id="PTHR43744:SF12">
    <property type="entry name" value="ABC TRANSPORTER PERMEASE PROTEIN MG189-RELATED"/>
    <property type="match status" value="1"/>
</dbReference>
<evidence type="ECO:0000256" key="4">
    <source>
        <dbReference type="ARBA" id="ARBA00022692"/>
    </source>
</evidence>
<dbReference type="RefSeq" id="WP_138192116.1">
    <property type="nucleotide sequence ID" value="NZ_VCIW01000001.1"/>
</dbReference>
<dbReference type="Proteomes" id="UP000309676">
    <property type="component" value="Unassembled WGS sequence"/>
</dbReference>
<evidence type="ECO:0000313" key="9">
    <source>
        <dbReference type="EMBL" id="TLS54219.1"/>
    </source>
</evidence>
<dbReference type="InterPro" id="IPR035906">
    <property type="entry name" value="MetI-like_sf"/>
</dbReference>
<dbReference type="GO" id="GO:0005886">
    <property type="term" value="C:plasma membrane"/>
    <property type="evidence" value="ECO:0007669"/>
    <property type="project" value="UniProtKB-SubCell"/>
</dbReference>
<dbReference type="SUPFAM" id="SSF161098">
    <property type="entry name" value="MetI-like"/>
    <property type="match status" value="1"/>
</dbReference>
<evidence type="ECO:0000259" key="8">
    <source>
        <dbReference type="PROSITE" id="PS50928"/>
    </source>
</evidence>
<evidence type="ECO:0000256" key="1">
    <source>
        <dbReference type="ARBA" id="ARBA00004651"/>
    </source>
</evidence>
<feature type="transmembrane region" description="Helical" evidence="7">
    <location>
        <begin position="132"/>
        <end position="153"/>
    </location>
</feature>
<dbReference type="GO" id="GO:0055085">
    <property type="term" value="P:transmembrane transport"/>
    <property type="evidence" value="ECO:0007669"/>
    <property type="project" value="InterPro"/>
</dbReference>
<keyword evidence="5 7" id="KW-1133">Transmembrane helix</keyword>